<dbReference type="GO" id="GO:0000271">
    <property type="term" value="P:polysaccharide biosynthetic process"/>
    <property type="evidence" value="ECO:0007669"/>
    <property type="project" value="TreeGrafter"/>
</dbReference>
<dbReference type="Gene3D" id="3.40.640.10">
    <property type="entry name" value="Type I PLP-dependent aspartate aminotransferase-like (Major domain)"/>
    <property type="match status" value="1"/>
</dbReference>
<dbReference type="InterPro" id="IPR000653">
    <property type="entry name" value="DegT/StrS_aminotransferase"/>
</dbReference>
<keyword evidence="7" id="KW-1185">Reference proteome</keyword>
<dbReference type="InterPro" id="IPR015421">
    <property type="entry name" value="PyrdxlP-dep_Trfase_major"/>
</dbReference>
<feature type="modified residue" description="N6-(pyridoxal phosphate)lysine" evidence="4">
    <location>
        <position position="199"/>
    </location>
</feature>
<reference evidence="6" key="1">
    <citation type="journal article" date="2014" name="Int. J. Syst. Evol. Microbiol.">
        <title>Complete genome sequence of Corynebacterium casei LMG S-19264T (=DSM 44701T), isolated from a smear-ripened cheese.</title>
        <authorList>
            <consortium name="US DOE Joint Genome Institute (JGI-PGF)"/>
            <person name="Walter F."/>
            <person name="Albersmeier A."/>
            <person name="Kalinowski J."/>
            <person name="Ruckert C."/>
        </authorList>
    </citation>
    <scope>NUCLEOTIDE SEQUENCE</scope>
    <source>
        <strain evidence="6">CGMCC 1.15493</strain>
    </source>
</reference>
<comment type="similarity">
    <text evidence="2 5">Belongs to the DegT/DnrJ/EryC1 family.</text>
</comment>
<dbReference type="EMBL" id="BMJJ01000003">
    <property type="protein sequence ID" value="GGD14269.1"/>
    <property type="molecule type" value="Genomic_DNA"/>
</dbReference>
<evidence type="ECO:0000256" key="1">
    <source>
        <dbReference type="ARBA" id="ARBA00022898"/>
    </source>
</evidence>
<reference evidence="6" key="2">
    <citation type="submission" date="2020-09" db="EMBL/GenBank/DDBJ databases">
        <authorList>
            <person name="Sun Q."/>
            <person name="Zhou Y."/>
        </authorList>
    </citation>
    <scope>NUCLEOTIDE SEQUENCE</scope>
    <source>
        <strain evidence="6">CGMCC 1.15493</strain>
    </source>
</reference>
<evidence type="ECO:0000313" key="7">
    <source>
        <dbReference type="Proteomes" id="UP000613160"/>
    </source>
</evidence>
<dbReference type="Proteomes" id="UP000613160">
    <property type="component" value="Unassembled WGS sequence"/>
</dbReference>
<dbReference type="CDD" id="cd00616">
    <property type="entry name" value="AHBA_syn"/>
    <property type="match status" value="1"/>
</dbReference>
<keyword evidence="1 4" id="KW-0663">Pyridoxal phosphate</keyword>
<evidence type="ECO:0000256" key="3">
    <source>
        <dbReference type="PIRSR" id="PIRSR000390-1"/>
    </source>
</evidence>
<evidence type="ECO:0000256" key="2">
    <source>
        <dbReference type="ARBA" id="ARBA00037999"/>
    </source>
</evidence>
<dbReference type="PANTHER" id="PTHR30244">
    <property type="entry name" value="TRANSAMINASE"/>
    <property type="match status" value="1"/>
</dbReference>
<dbReference type="SUPFAM" id="SSF53383">
    <property type="entry name" value="PLP-dependent transferases"/>
    <property type="match status" value="1"/>
</dbReference>
<proteinExistence type="inferred from homology"/>
<dbReference type="GO" id="GO:0008483">
    <property type="term" value="F:transaminase activity"/>
    <property type="evidence" value="ECO:0007669"/>
    <property type="project" value="TreeGrafter"/>
</dbReference>
<evidence type="ECO:0000256" key="4">
    <source>
        <dbReference type="PIRSR" id="PIRSR000390-2"/>
    </source>
</evidence>
<dbReference type="PIRSF" id="PIRSF000390">
    <property type="entry name" value="PLP_StrS"/>
    <property type="match status" value="1"/>
</dbReference>
<dbReference type="GO" id="GO:0030170">
    <property type="term" value="F:pyridoxal phosphate binding"/>
    <property type="evidence" value="ECO:0007669"/>
    <property type="project" value="TreeGrafter"/>
</dbReference>
<dbReference type="Gene3D" id="3.90.1150.10">
    <property type="entry name" value="Aspartate Aminotransferase, domain 1"/>
    <property type="match status" value="1"/>
</dbReference>
<dbReference type="RefSeq" id="WP_188850086.1">
    <property type="nucleotide sequence ID" value="NZ_BMJJ01000003.1"/>
</dbReference>
<gene>
    <name evidence="6" type="ORF">GCM10011335_16330</name>
</gene>
<protein>
    <submittedName>
        <fullName evidence="6">Erythromycin biosynthesis sensory transduction protein EryC1</fullName>
    </submittedName>
</protein>
<name>A0A917D9N3_9HYPH</name>
<dbReference type="InterPro" id="IPR015422">
    <property type="entry name" value="PyrdxlP-dep_Trfase_small"/>
</dbReference>
<evidence type="ECO:0000313" key="6">
    <source>
        <dbReference type="EMBL" id="GGD14269.1"/>
    </source>
</evidence>
<comment type="caution">
    <text evidence="6">The sequence shown here is derived from an EMBL/GenBank/DDBJ whole genome shotgun (WGS) entry which is preliminary data.</text>
</comment>
<sequence>MNQFSAVSPIPLNDLKRIYQDSSEPITEAVNAVLASGWWLNGDRAARFCADFARYVGVEHCVGVANGTDALEIAFRALLSVRKPKGRDIITVANAGGYSTIAARSVGLTPVYVDIEEASQLADIDSILRALSDETALVVVTHLYGGVVDVSTLREKMDQAGHQSVPILEDCAQAHGAELHGKRVGSLGDIATFSFYPTKNLGAFGDAGGIVTSDDELAQACNALRQYGWSDKYTIARPGGRNSRIDEIQAAILSVLLPHLGQANDRRVQILARYAEALPEGVRLVQSSHGSVGHLAILLADDRDELRRHLSERRIGTDIHYPILDCDQPGWADMPKREAAGGLPVSRRSIGRLLTIPCFPGMTEQEIERVSEGLSAWRR</sequence>
<organism evidence="6 7">
    <name type="scientific">Aureimonas glaciei</name>
    <dbReference type="NCBI Taxonomy" id="1776957"/>
    <lineage>
        <taxon>Bacteria</taxon>
        <taxon>Pseudomonadati</taxon>
        <taxon>Pseudomonadota</taxon>
        <taxon>Alphaproteobacteria</taxon>
        <taxon>Hyphomicrobiales</taxon>
        <taxon>Aurantimonadaceae</taxon>
        <taxon>Aureimonas</taxon>
    </lineage>
</organism>
<feature type="active site" description="Proton acceptor" evidence="3">
    <location>
        <position position="199"/>
    </location>
</feature>
<dbReference type="InterPro" id="IPR015424">
    <property type="entry name" value="PyrdxlP-dep_Trfase"/>
</dbReference>
<dbReference type="PANTHER" id="PTHR30244:SF36">
    <property type="entry name" value="3-OXO-GLUCOSE-6-PHOSPHATE:GLUTAMATE AMINOTRANSFERASE"/>
    <property type="match status" value="1"/>
</dbReference>
<dbReference type="Pfam" id="PF01041">
    <property type="entry name" value="DegT_DnrJ_EryC1"/>
    <property type="match status" value="1"/>
</dbReference>
<dbReference type="AlphaFoldDB" id="A0A917D9N3"/>
<evidence type="ECO:0000256" key="5">
    <source>
        <dbReference type="RuleBase" id="RU004508"/>
    </source>
</evidence>
<accession>A0A917D9N3</accession>